<protein>
    <submittedName>
        <fullName evidence="7">16S rRNA m(2)G 1207 methyltransferase</fullName>
    </submittedName>
</protein>
<evidence type="ECO:0000256" key="5">
    <source>
        <dbReference type="ARBA" id="ARBA00022691"/>
    </source>
</evidence>
<keyword evidence="3 7" id="KW-0489">Methyltransferase</keyword>
<dbReference type="AlphaFoldDB" id="A0A1I3NBP4"/>
<sequence length="335" mass="35247">MNARLSLALAATAVTLPEGHILLLRPPADLVLEGLPLDRCVAVQGFRPDHDALAARGVAMPDAPEGPFAAVVVFAARAKALTLDLIAQACGAVAPGAPVIVDGSKGDGIDSVLKHCKASFDVEGVFAKAHGKVFSFTADTPPAAWLAASKTVDGFVTRPGVFSADGIDPGSALLARHLGDLSGKVCDLGAGWGFLAKAALAAGKVTECTLVEAERDALECARVNITDSRARFHWADATRFEGGPFDVVISNPPFHVARKADPDIGRAFLEAAARLLSPRGRFLMVANRHLPYEATLDEVFGQTVALTEQGGYKIIEAQKPRKVPVRATAPKRRRP</sequence>
<dbReference type="GO" id="GO:0008170">
    <property type="term" value="F:N-methyltransferase activity"/>
    <property type="evidence" value="ECO:0007669"/>
    <property type="project" value="UniProtKB-ARBA"/>
</dbReference>
<dbReference type="EMBL" id="FORA01000002">
    <property type="protein sequence ID" value="SFJ06300.1"/>
    <property type="molecule type" value="Genomic_DNA"/>
</dbReference>
<dbReference type="PANTHER" id="PTHR47816">
    <property type="entry name" value="RIBOSOMAL RNA SMALL SUBUNIT METHYLTRANSFERASE C"/>
    <property type="match status" value="1"/>
</dbReference>
<dbReference type="InterPro" id="IPR046977">
    <property type="entry name" value="RsmC/RlmG"/>
</dbReference>
<accession>A0A1I3NBP4</accession>
<gene>
    <name evidence="7" type="ORF">SAMN04488095_2100</name>
</gene>
<evidence type="ECO:0000313" key="7">
    <source>
        <dbReference type="EMBL" id="SFJ06300.1"/>
    </source>
</evidence>
<keyword evidence="2" id="KW-0698">rRNA processing</keyword>
<dbReference type="PROSITE" id="PS00092">
    <property type="entry name" value="N6_MTASE"/>
    <property type="match status" value="1"/>
</dbReference>
<dbReference type="GO" id="GO:0006364">
    <property type="term" value="P:rRNA processing"/>
    <property type="evidence" value="ECO:0007669"/>
    <property type="project" value="UniProtKB-KW"/>
</dbReference>
<dbReference type="STRING" id="390807.SAMN04488095_2100"/>
<dbReference type="GO" id="GO:0008757">
    <property type="term" value="F:S-adenosylmethionine-dependent methyltransferase activity"/>
    <property type="evidence" value="ECO:0007669"/>
    <property type="project" value="InterPro"/>
</dbReference>
<keyword evidence="8" id="KW-1185">Reference proteome</keyword>
<dbReference type="PANTHER" id="PTHR47816:SF4">
    <property type="entry name" value="RIBOSOMAL RNA SMALL SUBUNIT METHYLTRANSFERASE C"/>
    <property type="match status" value="1"/>
</dbReference>
<evidence type="ECO:0000256" key="1">
    <source>
        <dbReference type="ARBA" id="ARBA00022490"/>
    </source>
</evidence>
<keyword evidence="5" id="KW-0949">S-adenosyl-L-methionine</keyword>
<keyword evidence="4 7" id="KW-0808">Transferase</keyword>
<dbReference type="Gene3D" id="3.40.50.150">
    <property type="entry name" value="Vaccinia Virus protein VP39"/>
    <property type="match status" value="2"/>
</dbReference>
<dbReference type="RefSeq" id="WP_092779951.1">
    <property type="nucleotide sequence ID" value="NZ_FORA01000002.1"/>
</dbReference>
<dbReference type="OrthoDB" id="9816072at2"/>
<evidence type="ECO:0000259" key="6">
    <source>
        <dbReference type="Pfam" id="PF05175"/>
    </source>
</evidence>
<dbReference type="CDD" id="cd02440">
    <property type="entry name" value="AdoMet_MTases"/>
    <property type="match status" value="1"/>
</dbReference>
<evidence type="ECO:0000256" key="2">
    <source>
        <dbReference type="ARBA" id="ARBA00022552"/>
    </source>
</evidence>
<dbReference type="GO" id="GO:0032259">
    <property type="term" value="P:methylation"/>
    <property type="evidence" value="ECO:0007669"/>
    <property type="project" value="UniProtKB-KW"/>
</dbReference>
<evidence type="ECO:0000256" key="4">
    <source>
        <dbReference type="ARBA" id="ARBA00022679"/>
    </source>
</evidence>
<feature type="domain" description="Methyltransferase small" evidence="6">
    <location>
        <begin position="155"/>
        <end position="315"/>
    </location>
</feature>
<dbReference type="InterPro" id="IPR029063">
    <property type="entry name" value="SAM-dependent_MTases_sf"/>
</dbReference>
<name>A0A1I3NBP4_9RHOB</name>
<dbReference type="Proteomes" id="UP000199110">
    <property type="component" value="Unassembled WGS sequence"/>
</dbReference>
<dbReference type="InterPro" id="IPR002052">
    <property type="entry name" value="DNA_methylase_N6_adenine_CS"/>
</dbReference>
<dbReference type="Pfam" id="PF05175">
    <property type="entry name" value="MTS"/>
    <property type="match status" value="1"/>
</dbReference>
<dbReference type="SUPFAM" id="SSF53335">
    <property type="entry name" value="S-adenosyl-L-methionine-dependent methyltransferases"/>
    <property type="match status" value="1"/>
</dbReference>
<organism evidence="7 8">
    <name type="scientific">Jannaschia pohangensis</name>
    <dbReference type="NCBI Taxonomy" id="390807"/>
    <lineage>
        <taxon>Bacteria</taxon>
        <taxon>Pseudomonadati</taxon>
        <taxon>Pseudomonadota</taxon>
        <taxon>Alphaproteobacteria</taxon>
        <taxon>Rhodobacterales</taxon>
        <taxon>Roseobacteraceae</taxon>
        <taxon>Jannaschia</taxon>
    </lineage>
</organism>
<evidence type="ECO:0000256" key="3">
    <source>
        <dbReference type="ARBA" id="ARBA00022603"/>
    </source>
</evidence>
<proteinExistence type="predicted"/>
<keyword evidence="1" id="KW-0963">Cytoplasm</keyword>
<dbReference type="InterPro" id="IPR007848">
    <property type="entry name" value="Small_mtfrase_dom"/>
</dbReference>
<evidence type="ECO:0000313" key="8">
    <source>
        <dbReference type="Proteomes" id="UP000199110"/>
    </source>
</evidence>
<reference evidence="7 8" key="1">
    <citation type="submission" date="2016-10" db="EMBL/GenBank/DDBJ databases">
        <authorList>
            <person name="de Groot N.N."/>
        </authorList>
    </citation>
    <scope>NUCLEOTIDE SEQUENCE [LARGE SCALE GENOMIC DNA]</scope>
    <source>
        <strain evidence="7 8">DSM 19073</strain>
    </source>
</reference>
<dbReference type="GO" id="GO:0003676">
    <property type="term" value="F:nucleic acid binding"/>
    <property type="evidence" value="ECO:0007669"/>
    <property type="project" value="InterPro"/>
</dbReference>